<evidence type="ECO:0000313" key="1">
    <source>
        <dbReference type="EMBL" id="NBI28021.1"/>
    </source>
</evidence>
<accession>A0A6N9PWY2</accession>
<gene>
    <name evidence="1" type="ORF">ERL59_03480</name>
</gene>
<sequence length="67" mass="7417">MSRYLTDRCVSIQALGDDVRIITGDKVIEVPKNTVMAHLFSTNFHVEGDAVLHTSHGSIHIRGDVDQ</sequence>
<proteinExistence type="predicted"/>
<comment type="caution">
    <text evidence="1">The sequence shown here is derived from an EMBL/GenBank/DDBJ whole genome shotgun (WGS) entry which is preliminary data.</text>
</comment>
<dbReference type="EMBL" id="SIJB01000007">
    <property type="protein sequence ID" value="NBI28021.1"/>
    <property type="molecule type" value="Genomic_DNA"/>
</dbReference>
<name>A0A6N9PWY2_9BACL</name>
<evidence type="ECO:0000313" key="2">
    <source>
        <dbReference type="Proteomes" id="UP000448943"/>
    </source>
</evidence>
<protein>
    <submittedName>
        <fullName evidence="1">Uncharacterized protein</fullName>
    </submittedName>
</protein>
<keyword evidence="2" id="KW-1185">Reference proteome</keyword>
<dbReference type="RefSeq" id="WP_160644531.1">
    <property type="nucleotide sequence ID" value="NZ_SIJB01000007.1"/>
</dbReference>
<organism evidence="1 2">
    <name type="scientific">Chengkuizengella marina</name>
    <dbReference type="NCBI Taxonomy" id="2507566"/>
    <lineage>
        <taxon>Bacteria</taxon>
        <taxon>Bacillati</taxon>
        <taxon>Bacillota</taxon>
        <taxon>Bacilli</taxon>
        <taxon>Bacillales</taxon>
        <taxon>Paenibacillaceae</taxon>
        <taxon>Chengkuizengella</taxon>
    </lineage>
</organism>
<dbReference type="OrthoDB" id="9850046at2"/>
<dbReference type="AlphaFoldDB" id="A0A6N9PWY2"/>
<dbReference type="Proteomes" id="UP000448943">
    <property type="component" value="Unassembled WGS sequence"/>
</dbReference>
<reference evidence="1 2" key="1">
    <citation type="submission" date="2019-01" db="EMBL/GenBank/DDBJ databases">
        <title>Chengkuizengella sp. nov., isolated from deep-sea sediment of East Pacific Ocean.</title>
        <authorList>
            <person name="Yang J."/>
            <person name="Lai Q."/>
            <person name="Shao Z."/>
        </authorList>
    </citation>
    <scope>NUCLEOTIDE SEQUENCE [LARGE SCALE GENOMIC DNA]</scope>
    <source>
        <strain evidence="1 2">YPA3-1-1</strain>
    </source>
</reference>